<dbReference type="PATRIC" id="fig|84292.3.peg.1493"/>
<dbReference type="EMBL" id="LAVO01000006">
    <property type="protein sequence ID" value="KOS11071.1"/>
    <property type="molecule type" value="Genomic_DNA"/>
</dbReference>
<protein>
    <submittedName>
        <fullName evidence="5">Arginase</fullName>
    </submittedName>
</protein>
<accession>A0A0M8MPL9</accession>
<dbReference type="PRINTS" id="PR00116">
    <property type="entry name" value="ARGINASE"/>
</dbReference>
<sequence>MTRFIVVPQWQGSASSRAMQLIDGAEALAGDLPRPRTVVVDVPMEAGEALETGVLRASSLRRIRAQLDAALELSAEPVLTVGGDAGVAPAAIAHAAARCSRLAVLWVAAHPALHDPSSSPSGAFETMALGAALGRTDAGLGLAPGTVAPERVLLAAARAADAAEEAVAAELGIRSFMIPGDTDGLLAALSGVDADGLYVHVDVAALDPSAVTGMVRPVPFGPSVTELTAAVAGARERVPLVGASLSGYSPASAAVATDDLGPLLRIVGALA</sequence>
<keyword evidence="6" id="KW-1185">Reference proteome</keyword>
<evidence type="ECO:0000256" key="2">
    <source>
        <dbReference type="ARBA" id="ARBA00022801"/>
    </source>
</evidence>
<gene>
    <name evidence="5" type="ORF">XI38_07320</name>
</gene>
<dbReference type="Proteomes" id="UP000037737">
    <property type="component" value="Unassembled WGS sequence"/>
</dbReference>
<dbReference type="PROSITE" id="PS51409">
    <property type="entry name" value="ARGINASE_2"/>
    <property type="match status" value="1"/>
</dbReference>
<dbReference type="Gene3D" id="3.40.800.10">
    <property type="entry name" value="Ureohydrolase domain"/>
    <property type="match status" value="1"/>
</dbReference>
<keyword evidence="3" id="KW-0464">Manganese</keyword>
<dbReference type="CDD" id="cd09999">
    <property type="entry name" value="Arginase-like_1"/>
    <property type="match status" value="1"/>
</dbReference>
<evidence type="ECO:0000256" key="1">
    <source>
        <dbReference type="ARBA" id="ARBA00022723"/>
    </source>
</evidence>
<organism evidence="5 6">
    <name type="scientific">Microbacterium aurantiacum</name>
    <dbReference type="NCBI Taxonomy" id="162393"/>
    <lineage>
        <taxon>Bacteria</taxon>
        <taxon>Bacillati</taxon>
        <taxon>Actinomycetota</taxon>
        <taxon>Actinomycetes</taxon>
        <taxon>Micrococcales</taxon>
        <taxon>Microbacteriaceae</taxon>
        <taxon>Microbacterium</taxon>
    </lineage>
</organism>
<evidence type="ECO:0000256" key="3">
    <source>
        <dbReference type="ARBA" id="ARBA00023211"/>
    </source>
</evidence>
<reference evidence="5" key="1">
    <citation type="submission" date="2015-04" db="EMBL/GenBank/DDBJ databases">
        <title>Complete genome sequence of Microbacterium chocolatum SIT 101, a bacterium enantioselectively hydrolyzing mesomeric diesters.</title>
        <authorList>
            <person name="Li X."/>
            <person name="Xu Y."/>
        </authorList>
    </citation>
    <scope>NUCLEOTIDE SEQUENCE [LARGE SCALE GENOMIC DNA]</scope>
    <source>
        <strain evidence="5">SIT 101</strain>
    </source>
</reference>
<dbReference type="KEGG" id="mcw:A8L33_07840"/>
<keyword evidence="1" id="KW-0479">Metal-binding</keyword>
<dbReference type="GO" id="GO:0030145">
    <property type="term" value="F:manganese ion binding"/>
    <property type="evidence" value="ECO:0007669"/>
    <property type="project" value="TreeGrafter"/>
</dbReference>
<comment type="similarity">
    <text evidence="4">Belongs to the arginase family.</text>
</comment>
<dbReference type="Pfam" id="PF00491">
    <property type="entry name" value="Arginase"/>
    <property type="match status" value="1"/>
</dbReference>
<dbReference type="GO" id="GO:0005829">
    <property type="term" value="C:cytosol"/>
    <property type="evidence" value="ECO:0007669"/>
    <property type="project" value="TreeGrafter"/>
</dbReference>
<dbReference type="AlphaFoldDB" id="A0A0M8MPL9"/>
<evidence type="ECO:0000256" key="4">
    <source>
        <dbReference type="PROSITE-ProRule" id="PRU00742"/>
    </source>
</evidence>
<proteinExistence type="inferred from homology"/>
<dbReference type="InterPro" id="IPR006035">
    <property type="entry name" value="Ureohydrolase"/>
</dbReference>
<evidence type="ECO:0000313" key="6">
    <source>
        <dbReference type="Proteomes" id="UP000037737"/>
    </source>
</evidence>
<dbReference type="OrthoDB" id="7331788at2"/>
<dbReference type="PANTHER" id="PTHR43782:SF3">
    <property type="entry name" value="ARGINASE"/>
    <property type="match status" value="1"/>
</dbReference>
<dbReference type="SUPFAM" id="SSF52768">
    <property type="entry name" value="Arginase/deacetylase"/>
    <property type="match status" value="1"/>
</dbReference>
<name>A0A0M8MPL9_9MICO</name>
<dbReference type="InterPro" id="IPR023696">
    <property type="entry name" value="Ureohydrolase_dom_sf"/>
</dbReference>
<evidence type="ECO:0000313" key="5">
    <source>
        <dbReference type="EMBL" id="KOS11071.1"/>
    </source>
</evidence>
<dbReference type="GO" id="GO:0004053">
    <property type="term" value="F:arginase activity"/>
    <property type="evidence" value="ECO:0007669"/>
    <property type="project" value="TreeGrafter"/>
</dbReference>
<keyword evidence="2" id="KW-0378">Hydrolase</keyword>
<comment type="caution">
    <text evidence="5">The sequence shown here is derived from an EMBL/GenBank/DDBJ whole genome shotgun (WGS) entry which is preliminary data.</text>
</comment>
<dbReference type="PANTHER" id="PTHR43782">
    <property type="entry name" value="ARGINASE"/>
    <property type="match status" value="1"/>
</dbReference>